<evidence type="ECO:0000313" key="2">
    <source>
        <dbReference type="EMBL" id="KFD57551.1"/>
    </source>
</evidence>
<evidence type="ECO:0000313" key="4">
    <source>
        <dbReference type="Proteomes" id="UP000030764"/>
    </source>
</evidence>
<dbReference type="EMBL" id="KL367549">
    <property type="protein sequence ID" value="KFD64841.1"/>
    <property type="molecule type" value="Genomic_DNA"/>
</dbReference>
<sequence length="432" mass="49278">MSGKSRRSRLSRTLTRSKLKLRQKIANSFSSGSNLDKLRDRFIRGKTESASCRPSVRSSCRNNSVSVRENIKVESRLKSAAEKILQQWWLYPDNALSEASKSSIISKRRLECYESSQPVGLTRNIIEDDLATMEIKLIRIPLVYRGGESFHGKRGFDMFSVFALFELNQDVCDTQLKTVVYGLDTDIQFDEVLRFQNVPADFSMRLIIYSRALPSRDCQNRLSKGRQHMENARRKLPFTHNTSSVNDILGYNDFEKIAAFRLDADQIDRSGFVILDLNENAYKHNLPPNFGHVTFHLQLCFDHLKKVVSDESLGYMNDGQVRMPIRCILRVNAVEVVIERSGNDELLAWIPLTPVSYTLLCNNCYQDGAFEQETCVANITDVLEISSPDGLSKHYFGGSSTALNRLCEAIQLQKCIARMNELYSLFSVVVYF</sequence>
<keyword evidence="4" id="KW-1185">Reference proteome</keyword>
<dbReference type="InterPro" id="IPR012966">
    <property type="entry name" value="AHD"/>
</dbReference>
<dbReference type="Pfam" id="PF08174">
    <property type="entry name" value="Anillin"/>
    <property type="match status" value="1"/>
</dbReference>
<dbReference type="Proteomes" id="UP000030758">
    <property type="component" value="Unassembled WGS sequence"/>
</dbReference>
<gene>
    <name evidence="2" type="ORF">M513_01654</name>
    <name evidence="3" type="ORF">M514_01654</name>
</gene>
<dbReference type="AlphaFoldDB" id="A0A085MK05"/>
<dbReference type="Proteomes" id="UP000030764">
    <property type="component" value="Unassembled WGS sequence"/>
</dbReference>
<accession>A0A085MK05</accession>
<proteinExistence type="predicted"/>
<feature type="domain" description="Anillin homology" evidence="1">
    <location>
        <begin position="132"/>
        <end position="230"/>
    </location>
</feature>
<name>A0A085MK05_9BILA</name>
<evidence type="ECO:0000313" key="3">
    <source>
        <dbReference type="EMBL" id="KFD64841.1"/>
    </source>
</evidence>
<reference evidence="2 4" key="1">
    <citation type="journal article" date="2014" name="Nat. Genet.">
        <title>Genome and transcriptome of the porcine whipworm Trichuris suis.</title>
        <authorList>
            <person name="Jex A.R."/>
            <person name="Nejsum P."/>
            <person name="Schwarz E.M."/>
            <person name="Hu L."/>
            <person name="Young N.D."/>
            <person name="Hall R.S."/>
            <person name="Korhonen P.K."/>
            <person name="Liao S."/>
            <person name="Thamsborg S."/>
            <person name="Xia J."/>
            <person name="Xu P."/>
            <person name="Wang S."/>
            <person name="Scheerlinck J.P."/>
            <person name="Hofmann A."/>
            <person name="Sternberg P.W."/>
            <person name="Wang J."/>
            <person name="Gasser R.B."/>
        </authorList>
    </citation>
    <scope>NUCLEOTIDE SEQUENCE [LARGE SCALE GENOMIC DNA]</scope>
    <source>
        <strain evidence="3">DCEP-RM93F</strain>
        <strain evidence="2">DCEP-RM93M</strain>
    </source>
</reference>
<evidence type="ECO:0000259" key="1">
    <source>
        <dbReference type="Pfam" id="PF08174"/>
    </source>
</evidence>
<organism evidence="2 4">
    <name type="scientific">Trichuris suis</name>
    <name type="common">pig whipworm</name>
    <dbReference type="NCBI Taxonomy" id="68888"/>
    <lineage>
        <taxon>Eukaryota</taxon>
        <taxon>Metazoa</taxon>
        <taxon>Ecdysozoa</taxon>
        <taxon>Nematoda</taxon>
        <taxon>Enoplea</taxon>
        <taxon>Dorylaimia</taxon>
        <taxon>Trichinellida</taxon>
        <taxon>Trichuridae</taxon>
        <taxon>Trichuris</taxon>
    </lineage>
</organism>
<protein>
    <recommendedName>
        <fullName evidence="1">Anillin homology domain-containing protein</fullName>
    </recommendedName>
</protein>
<dbReference type="EMBL" id="KL363188">
    <property type="protein sequence ID" value="KFD57551.1"/>
    <property type="molecule type" value="Genomic_DNA"/>
</dbReference>